<dbReference type="PROSITE" id="PS00194">
    <property type="entry name" value="THIOREDOXIN_1"/>
    <property type="match status" value="1"/>
</dbReference>
<organism evidence="11 12">
    <name type="scientific">Escherichia marmotae</name>
    <dbReference type="NCBI Taxonomy" id="1499973"/>
    <lineage>
        <taxon>Bacteria</taxon>
        <taxon>Pseudomonadati</taxon>
        <taxon>Pseudomonadota</taxon>
        <taxon>Gammaproteobacteria</taxon>
        <taxon>Enterobacterales</taxon>
        <taxon>Enterobacteriaceae</taxon>
        <taxon>Escherichia</taxon>
    </lineage>
</organism>
<evidence type="ECO:0000256" key="1">
    <source>
        <dbReference type="ARBA" id="ARBA00004418"/>
    </source>
</evidence>
<evidence type="ECO:0000313" key="11">
    <source>
        <dbReference type="EMBL" id="QLX32616.1"/>
    </source>
</evidence>
<evidence type="ECO:0000256" key="8">
    <source>
        <dbReference type="PIRSR" id="PIRSR001488-1"/>
    </source>
</evidence>
<dbReference type="InterPro" id="IPR001853">
    <property type="entry name" value="DSBA-like_thioredoxin_dom"/>
</dbReference>
<dbReference type="PROSITE" id="PS51352">
    <property type="entry name" value="THIOREDOXIN_2"/>
    <property type="match status" value="1"/>
</dbReference>
<evidence type="ECO:0000256" key="7">
    <source>
        <dbReference type="PIRNR" id="PIRNR001488"/>
    </source>
</evidence>
<geneLocation type="plasmid" evidence="12">
    <name>prhbstw-00777_2</name>
</geneLocation>
<dbReference type="Gene3D" id="3.40.30.10">
    <property type="entry name" value="Glutaredoxin"/>
    <property type="match status" value="1"/>
</dbReference>
<dbReference type="Pfam" id="PF01323">
    <property type="entry name" value="DSBA"/>
    <property type="match status" value="1"/>
</dbReference>
<evidence type="ECO:0000256" key="9">
    <source>
        <dbReference type="SAM" id="SignalP"/>
    </source>
</evidence>
<dbReference type="GO" id="GO:0042597">
    <property type="term" value="C:periplasmic space"/>
    <property type="evidence" value="ECO:0007669"/>
    <property type="project" value="UniProtKB-SubCell"/>
</dbReference>
<evidence type="ECO:0000256" key="4">
    <source>
        <dbReference type="ARBA" id="ARBA00022764"/>
    </source>
</evidence>
<reference evidence="11 12" key="1">
    <citation type="submission" date="2020-06" db="EMBL/GenBank/DDBJ databases">
        <title>REHAB project genomes.</title>
        <authorList>
            <person name="Shaw L.P."/>
        </authorList>
    </citation>
    <scope>NUCLEOTIDE SEQUENCE [LARGE SCALE GENOMIC DNA]</scope>
    <source>
        <strain evidence="11 12">RHBSTW-00777</strain>
        <plasmid evidence="12">prhbstw-00777_2</plasmid>
    </source>
</reference>
<evidence type="ECO:0000256" key="6">
    <source>
        <dbReference type="ARBA" id="ARBA00023284"/>
    </source>
</evidence>
<dbReference type="CDD" id="cd03019">
    <property type="entry name" value="DsbA_DsbA"/>
    <property type="match status" value="1"/>
</dbReference>
<keyword evidence="6" id="KW-0676">Redox-active center</keyword>
<dbReference type="SUPFAM" id="SSF52833">
    <property type="entry name" value="Thioredoxin-like"/>
    <property type="match status" value="1"/>
</dbReference>
<evidence type="ECO:0000259" key="10">
    <source>
        <dbReference type="PROSITE" id="PS51352"/>
    </source>
</evidence>
<dbReference type="PANTHER" id="PTHR35891">
    <property type="entry name" value="THIOL:DISULFIDE INTERCHANGE PROTEIN DSBA"/>
    <property type="match status" value="1"/>
</dbReference>
<evidence type="ECO:0000256" key="5">
    <source>
        <dbReference type="ARBA" id="ARBA00023157"/>
    </source>
</evidence>
<evidence type="ECO:0000256" key="3">
    <source>
        <dbReference type="ARBA" id="ARBA00022729"/>
    </source>
</evidence>
<dbReference type="PROSITE" id="PS51257">
    <property type="entry name" value="PROKAR_LIPOPROTEIN"/>
    <property type="match status" value="1"/>
</dbReference>
<dbReference type="InterPro" id="IPR013766">
    <property type="entry name" value="Thioredoxin_domain"/>
</dbReference>
<sequence>MMFRQLMFLLFCGLGIACMPAVTQAAAPVEGKDYSVLKAPVADAPAVVEFFSFYCPPCAAFSSRFFVSQAVDKILPSGEKVVKYHVSSMGPMGPELTEAWSVAKVLGVEDKVELPLFVAVQINRSIKTEASIREVFINAGISARDYDAAKNSMAVRALTAKQQEAARAYGVTGTPSFFVKGRYLVNNGGIQPSTEQDYGKSFAEVVSALLKQHQG</sequence>
<dbReference type="EMBL" id="CP056166">
    <property type="protein sequence ID" value="QLX32616.1"/>
    <property type="molecule type" value="Genomic_DNA"/>
</dbReference>
<dbReference type="GO" id="GO:0015036">
    <property type="term" value="F:disulfide oxidoreductase activity"/>
    <property type="evidence" value="ECO:0007669"/>
    <property type="project" value="UniProtKB-ARBA"/>
</dbReference>
<dbReference type="InterPro" id="IPR050824">
    <property type="entry name" value="Thiol_disulfide_DsbA"/>
</dbReference>
<keyword evidence="3 9" id="KW-0732">Signal</keyword>
<keyword evidence="4 7" id="KW-0574">Periplasm</keyword>
<comment type="similarity">
    <text evidence="2">Belongs to the thioredoxin family. DsbA subfamily.</text>
</comment>
<protein>
    <recommendedName>
        <fullName evidence="7">Thiol:disulfide interchange protein</fullName>
    </recommendedName>
</protein>
<keyword evidence="11" id="KW-0614">Plasmid</keyword>
<evidence type="ECO:0000313" key="12">
    <source>
        <dbReference type="Proteomes" id="UP000512146"/>
    </source>
</evidence>
<evidence type="ECO:0000256" key="2">
    <source>
        <dbReference type="ARBA" id="ARBA00005791"/>
    </source>
</evidence>
<dbReference type="InterPro" id="IPR023205">
    <property type="entry name" value="DsbA/DsbL"/>
</dbReference>
<feature type="chain" id="PRO_5029910152" description="Thiol:disulfide interchange protein" evidence="9">
    <location>
        <begin position="26"/>
        <end position="215"/>
    </location>
</feature>
<dbReference type="PANTHER" id="PTHR35891:SF2">
    <property type="entry name" value="THIOL:DISULFIDE INTERCHANGE PROTEIN DSBA"/>
    <property type="match status" value="1"/>
</dbReference>
<dbReference type="Proteomes" id="UP000512146">
    <property type="component" value="Plasmid pRHBSTW-00777_2"/>
</dbReference>
<proteinExistence type="inferred from homology"/>
<dbReference type="AlphaFoldDB" id="A0A7L6LHJ8"/>
<comment type="subcellular location">
    <subcellularLocation>
        <location evidence="1 7">Periplasm</location>
    </subcellularLocation>
</comment>
<dbReference type="PIRSF" id="PIRSF001488">
    <property type="entry name" value="Tdi_protein"/>
    <property type="match status" value="1"/>
</dbReference>
<keyword evidence="5 7" id="KW-1015">Disulfide bond</keyword>
<dbReference type="InterPro" id="IPR017937">
    <property type="entry name" value="Thioredoxin_CS"/>
</dbReference>
<feature type="signal peptide" evidence="9">
    <location>
        <begin position="1"/>
        <end position="25"/>
    </location>
</feature>
<dbReference type="RefSeq" id="WP_181503384.1">
    <property type="nucleotide sequence ID" value="NZ_CP056166.1"/>
</dbReference>
<feature type="domain" description="Thioredoxin" evidence="10">
    <location>
        <begin position="13"/>
        <end position="164"/>
    </location>
</feature>
<name>A0A7L6LHJ8_9ESCH</name>
<feature type="disulfide bond" description="Redox-active" evidence="8">
    <location>
        <begin position="55"/>
        <end position="58"/>
    </location>
</feature>
<dbReference type="InterPro" id="IPR036249">
    <property type="entry name" value="Thioredoxin-like_sf"/>
</dbReference>
<accession>A0A7L6LHJ8</accession>
<gene>
    <name evidence="11" type="ORF">HV276_23120</name>
</gene>